<dbReference type="RefSeq" id="WP_203893408.1">
    <property type="nucleotide sequence ID" value="NZ_BOOH01000044.1"/>
</dbReference>
<dbReference type="Gene3D" id="3.20.20.80">
    <property type="entry name" value="Glycosidases"/>
    <property type="match status" value="1"/>
</dbReference>
<evidence type="ECO:0000313" key="10">
    <source>
        <dbReference type="Proteomes" id="UP000616724"/>
    </source>
</evidence>
<keyword evidence="5" id="KW-0378">Hydrolase</keyword>
<accession>A0A8J3RPP8</accession>
<evidence type="ECO:0000313" key="9">
    <source>
        <dbReference type="EMBL" id="GIH78930.1"/>
    </source>
</evidence>
<dbReference type="Gene3D" id="2.60.120.260">
    <property type="entry name" value="Galactose-binding domain-like"/>
    <property type="match status" value="1"/>
</dbReference>
<evidence type="ECO:0000256" key="6">
    <source>
        <dbReference type="ARBA" id="ARBA00023295"/>
    </source>
</evidence>
<dbReference type="GO" id="GO:0005975">
    <property type="term" value="P:carbohydrate metabolic process"/>
    <property type="evidence" value="ECO:0007669"/>
    <property type="project" value="InterPro"/>
</dbReference>
<dbReference type="Pfam" id="PF22666">
    <property type="entry name" value="Glyco_hydro_2_N2"/>
    <property type="match status" value="1"/>
</dbReference>
<dbReference type="EMBL" id="BOOH01000044">
    <property type="protein sequence ID" value="GIH78930.1"/>
    <property type="molecule type" value="Genomic_DNA"/>
</dbReference>
<feature type="domain" description="Glycoside hydrolase family 2 catalytic" evidence="7">
    <location>
        <begin position="283"/>
        <end position="438"/>
    </location>
</feature>
<dbReference type="PANTHER" id="PTHR43730">
    <property type="entry name" value="BETA-MANNOSIDASE"/>
    <property type="match status" value="1"/>
</dbReference>
<evidence type="ECO:0000256" key="3">
    <source>
        <dbReference type="ARBA" id="ARBA00012754"/>
    </source>
</evidence>
<keyword evidence="10" id="KW-1185">Reference proteome</keyword>
<comment type="catalytic activity">
    <reaction evidence="1">
        <text>Hydrolysis of terminal, non-reducing beta-D-mannose residues in beta-D-mannosides.</text>
        <dbReference type="EC" id="3.2.1.25"/>
    </reaction>
</comment>
<dbReference type="GO" id="GO:0006516">
    <property type="term" value="P:glycoprotein catabolic process"/>
    <property type="evidence" value="ECO:0007669"/>
    <property type="project" value="TreeGrafter"/>
</dbReference>
<dbReference type="InterPro" id="IPR013783">
    <property type="entry name" value="Ig-like_fold"/>
</dbReference>
<protein>
    <recommendedName>
        <fullName evidence="3">beta-mannosidase</fullName>
        <ecNumber evidence="3">3.2.1.25</ecNumber>
    </recommendedName>
</protein>
<evidence type="ECO:0000256" key="5">
    <source>
        <dbReference type="ARBA" id="ARBA00022801"/>
    </source>
</evidence>
<dbReference type="SUPFAM" id="SSF51445">
    <property type="entry name" value="(Trans)glycosidases"/>
    <property type="match status" value="1"/>
</dbReference>
<reference evidence="9 10" key="1">
    <citation type="submission" date="2021-01" db="EMBL/GenBank/DDBJ databases">
        <title>Whole genome shotgun sequence of Planobispora longispora NBRC 13918.</title>
        <authorList>
            <person name="Komaki H."/>
            <person name="Tamura T."/>
        </authorList>
    </citation>
    <scope>NUCLEOTIDE SEQUENCE [LARGE SCALE GENOMIC DNA]</scope>
    <source>
        <strain evidence="9 10">NBRC 13918</strain>
    </source>
</reference>
<name>A0A8J3RPP8_9ACTN</name>
<dbReference type="InterPro" id="IPR036156">
    <property type="entry name" value="Beta-gal/glucu_dom_sf"/>
</dbReference>
<dbReference type="Gene3D" id="2.60.40.10">
    <property type="entry name" value="Immunoglobulins"/>
    <property type="match status" value="1"/>
</dbReference>
<dbReference type="FunFam" id="3.20.20.80:FF:000050">
    <property type="entry name" value="Beta-mannosidase B"/>
    <property type="match status" value="1"/>
</dbReference>
<dbReference type="GO" id="GO:0004567">
    <property type="term" value="F:beta-mannosidase activity"/>
    <property type="evidence" value="ECO:0007669"/>
    <property type="project" value="UniProtKB-EC"/>
</dbReference>
<comment type="similarity">
    <text evidence="2">Belongs to the glycosyl hydrolase 2 family.</text>
</comment>
<dbReference type="EC" id="3.2.1.25" evidence="3"/>
<evidence type="ECO:0000256" key="4">
    <source>
        <dbReference type="ARBA" id="ARBA00022729"/>
    </source>
</evidence>
<dbReference type="PANTHER" id="PTHR43730:SF1">
    <property type="entry name" value="BETA-MANNOSIDASE"/>
    <property type="match status" value="1"/>
</dbReference>
<dbReference type="InterPro" id="IPR008979">
    <property type="entry name" value="Galactose-bd-like_sf"/>
</dbReference>
<organism evidence="9 10">
    <name type="scientific">Planobispora longispora</name>
    <dbReference type="NCBI Taxonomy" id="28887"/>
    <lineage>
        <taxon>Bacteria</taxon>
        <taxon>Bacillati</taxon>
        <taxon>Actinomycetota</taxon>
        <taxon>Actinomycetes</taxon>
        <taxon>Streptosporangiales</taxon>
        <taxon>Streptosporangiaceae</taxon>
        <taxon>Planobispora</taxon>
    </lineage>
</organism>
<dbReference type="SUPFAM" id="SSF49785">
    <property type="entry name" value="Galactose-binding domain-like"/>
    <property type="match status" value="1"/>
</dbReference>
<dbReference type="InterPro" id="IPR006103">
    <property type="entry name" value="Glyco_hydro_2_cat"/>
</dbReference>
<evidence type="ECO:0000256" key="2">
    <source>
        <dbReference type="ARBA" id="ARBA00007401"/>
    </source>
</evidence>
<proteinExistence type="inferred from homology"/>
<dbReference type="SUPFAM" id="SSF49303">
    <property type="entry name" value="beta-Galactosidase/glucuronidase domain"/>
    <property type="match status" value="1"/>
</dbReference>
<evidence type="ECO:0000256" key="1">
    <source>
        <dbReference type="ARBA" id="ARBA00000829"/>
    </source>
</evidence>
<comment type="caution">
    <text evidence="9">The sequence shown here is derived from an EMBL/GenBank/DDBJ whole genome shotgun (WGS) entry which is preliminary data.</text>
</comment>
<gene>
    <name evidence="9" type="ORF">Plo01_53590</name>
</gene>
<dbReference type="AlphaFoldDB" id="A0A8J3RPP8"/>
<dbReference type="InterPro" id="IPR050887">
    <property type="entry name" value="Beta-mannosidase_GH2"/>
</dbReference>
<keyword evidence="4" id="KW-0732">Signal</keyword>
<dbReference type="Proteomes" id="UP000616724">
    <property type="component" value="Unassembled WGS sequence"/>
</dbReference>
<sequence length="780" mass="86696">MYRPLHEGWTLSGAGHHDIPATVPGCVHTDLLEAGLIDDPYLDDNENRLAWIGRAEWTYRTAFTWRPDGSDRTDLVCEGLDTVAAVLLNGVEIATTANMHRSYRFAVRDLLQDGENTLEMRFGSPYRYAEQRKAEVGERPGPYAEPYQFIRKMACNFGWDWGPTLVTSGIWRSVGLHSWSEARLAEVRPLVRADGVDVHVRVERAGDEPVTVTADVAGVSAEVKLDRGQSEGVLRLDVPGAELWWPRGYGAQPLYPLTVAAGTDRWRKEIGFRTVELDGDAFRLIVNGRPVFVRGFNWIPDDCFPARVTPERLAERFGQAMAAGANALRVWGGGLYESEDFYDLADRQGLLVWQDFPFACAAYPEEEPFRSEVEAEARQNVARLSAHPSLVLWCGNNENIEGHADWGWQEELGERSWGAAFYYDLLPSIVAELDPTRPYWPGSPYSGAPDLPPNDPAHGTIHIWTVWGSRDYTHYAAYTPRFVAEFGYQGPPAYSTLRACVSDEPLTPDSPGVLHHQKAVNGNARLLTGLGEHLPQPETFDDWHYYTQLNQARAVAFGVERFRSLMPYCMGTVVWQLNDCWPVTSWAAVDGAGRRKPLWYGLRRAYADRLVTRRDGEVFLVNDTDEEWAGTLRLARRDLAGRVLSGRDEQVAVPARGALGIPVPETPDDPAAELLSAELGESRGLFFFAEDPAVAYPPAEFTATVEPAGDGLDVTVTATTILRELAIFPDRLDPAAAVDDQLVTLLPGESVTFRVTGARDLDPAALTAYPVLRCVNEVRP</sequence>
<keyword evidence="6" id="KW-0326">Glycosidase</keyword>
<evidence type="ECO:0000259" key="8">
    <source>
        <dbReference type="Pfam" id="PF22666"/>
    </source>
</evidence>
<dbReference type="InterPro" id="IPR054593">
    <property type="entry name" value="Beta-mannosidase-like_N2"/>
</dbReference>
<evidence type="ECO:0000259" key="7">
    <source>
        <dbReference type="Pfam" id="PF02836"/>
    </source>
</evidence>
<dbReference type="InterPro" id="IPR017853">
    <property type="entry name" value="GH"/>
</dbReference>
<feature type="domain" description="Beta-mannosidase-like galactose-binding" evidence="8">
    <location>
        <begin position="9"/>
        <end position="172"/>
    </location>
</feature>
<dbReference type="Pfam" id="PF02836">
    <property type="entry name" value="Glyco_hydro_2_C"/>
    <property type="match status" value="1"/>
</dbReference>